<evidence type="ECO:0000256" key="2">
    <source>
        <dbReference type="SAM" id="SignalP"/>
    </source>
</evidence>
<evidence type="ECO:0000256" key="1">
    <source>
        <dbReference type="ARBA" id="ARBA00008814"/>
    </source>
</evidence>
<gene>
    <name evidence="4" type="ORF">ACETAC_07725</name>
</gene>
<feature type="chain" id="PRO_5037386811" evidence="2">
    <location>
        <begin position="23"/>
        <end position="368"/>
    </location>
</feature>
<proteinExistence type="inferred from homology"/>
<keyword evidence="2" id="KW-0732">Signal</keyword>
<dbReference type="Proteomes" id="UP000671913">
    <property type="component" value="Chromosome"/>
</dbReference>
<protein>
    <submittedName>
        <fullName evidence="4">Iron ABC transporter substrate-binding protein</fullName>
    </submittedName>
</protein>
<dbReference type="PROSITE" id="PS51257">
    <property type="entry name" value="PROKAR_LIPOPROTEIN"/>
    <property type="match status" value="1"/>
</dbReference>
<feature type="signal peptide" evidence="2">
    <location>
        <begin position="1"/>
        <end position="22"/>
    </location>
</feature>
<dbReference type="KEGG" id="aaut:ACETAC_07725"/>
<evidence type="ECO:0000313" key="5">
    <source>
        <dbReference type="Proteomes" id="UP000671913"/>
    </source>
</evidence>
<dbReference type="PANTHER" id="PTHR30535:SF34">
    <property type="entry name" value="MOLYBDATE-BINDING PROTEIN MOLA"/>
    <property type="match status" value="1"/>
</dbReference>
<evidence type="ECO:0000313" key="4">
    <source>
        <dbReference type="EMBL" id="QSZ26774.1"/>
    </source>
</evidence>
<dbReference type="EMBL" id="CP060096">
    <property type="protein sequence ID" value="QSZ26774.1"/>
    <property type="molecule type" value="Genomic_DNA"/>
</dbReference>
<name>A0A975AUN6_9THEO</name>
<organism evidence="4 5">
    <name type="scientific">Aceticella autotrophica</name>
    <dbReference type="NCBI Taxonomy" id="2755338"/>
    <lineage>
        <taxon>Bacteria</taxon>
        <taxon>Bacillati</taxon>
        <taxon>Bacillota</taxon>
        <taxon>Clostridia</taxon>
        <taxon>Thermoanaerobacterales</taxon>
        <taxon>Thermoanaerobacteraceae</taxon>
        <taxon>Aceticella</taxon>
    </lineage>
</organism>
<evidence type="ECO:0000259" key="3">
    <source>
        <dbReference type="PROSITE" id="PS50983"/>
    </source>
</evidence>
<dbReference type="RefSeq" id="WP_284679457.1">
    <property type="nucleotide sequence ID" value="NZ_CP060096.1"/>
</dbReference>
<dbReference type="PROSITE" id="PS50983">
    <property type="entry name" value="FE_B12_PBP"/>
    <property type="match status" value="1"/>
</dbReference>
<dbReference type="CDD" id="cd01147">
    <property type="entry name" value="HemV-2"/>
    <property type="match status" value="1"/>
</dbReference>
<dbReference type="Gene3D" id="3.40.50.1980">
    <property type="entry name" value="Nitrogenase molybdenum iron protein domain"/>
    <property type="match status" value="2"/>
</dbReference>
<reference evidence="4" key="1">
    <citation type="submission" date="2020-08" db="EMBL/GenBank/DDBJ databases">
        <title>Genomic insights into the carbon and energy metabolism of the first obligate autotrophic acetogenic bacterium Aceticella autotrophica gen. nov., sp. nov.</title>
        <authorList>
            <person name="Toshchakov S.V."/>
            <person name="Elcheninov A.G."/>
            <person name="Kublanov I.V."/>
            <person name="Frolov E.N."/>
            <person name="Lebedinsky A.V."/>
        </authorList>
    </citation>
    <scope>NUCLEOTIDE SEQUENCE</scope>
    <source>
        <strain evidence="4">3443-3Ac</strain>
    </source>
</reference>
<dbReference type="InterPro" id="IPR002491">
    <property type="entry name" value="ABC_transptr_periplasmic_BD"/>
</dbReference>
<dbReference type="Pfam" id="PF01497">
    <property type="entry name" value="Peripla_BP_2"/>
    <property type="match status" value="1"/>
</dbReference>
<sequence>MKKKLCFLMVFVLLLSLLSGCGANKSSQTTKSSASEPQKVVITDVIGRQVEVPIPAKKIVSVNESATRLISYLDGLDKVVGIETLSKFSDAYKPYLLAHPELKNLPQLGKYNSLNAEEIIKLKPDVIFYVHYGDMDPDKLQAQTHIPVVALKYGDKCAFTEDVYKSLQIIGRIIDKEKRTQEVVSYLKRCEQDLSSRTNKISDNKKPKVYISGIGFYGVHGIESTQGKYRPLNLINAKNVADETGKTGSIIIDKEKLLNWDPDIIFIDEFGLSLVKDDYKKNPQFYQSIKAVKEGQIYTQLPYVCYDVNIENAIADAYWNGKVIFPEQFKDINPEQKADDIYKFLLGKPLYKDMVNSISGFKKLNLGS</sequence>
<accession>A0A975AUN6</accession>
<dbReference type="AlphaFoldDB" id="A0A975AUN6"/>
<dbReference type="PANTHER" id="PTHR30535">
    <property type="entry name" value="VITAMIN B12-BINDING PROTEIN"/>
    <property type="match status" value="1"/>
</dbReference>
<comment type="similarity">
    <text evidence="1">Belongs to the bacterial solute-binding protein 8 family.</text>
</comment>
<dbReference type="SUPFAM" id="SSF53807">
    <property type="entry name" value="Helical backbone' metal receptor"/>
    <property type="match status" value="1"/>
</dbReference>
<feature type="domain" description="Fe/B12 periplasmic-binding" evidence="3">
    <location>
        <begin position="58"/>
        <end position="328"/>
    </location>
</feature>
<keyword evidence="5" id="KW-1185">Reference proteome</keyword>
<dbReference type="InterPro" id="IPR050902">
    <property type="entry name" value="ABC_Transporter_SBP"/>
</dbReference>